<protein>
    <submittedName>
        <fullName evidence="2">Uncharacterized protein</fullName>
    </submittedName>
</protein>
<dbReference type="AlphaFoldDB" id="A0A6J4UGE8"/>
<proteinExistence type="predicted"/>
<name>A0A6J4UGE8_9BACT</name>
<feature type="non-terminal residue" evidence="2">
    <location>
        <position position="87"/>
    </location>
</feature>
<feature type="region of interest" description="Disordered" evidence="1">
    <location>
        <begin position="1"/>
        <end position="49"/>
    </location>
</feature>
<sequence>GKRRRPANADTTVAAGARRRYHPAITRPVGRRGRNAGHEPPPAQLPDHACSTPCPGADHRLCPWNRRGECHPLRARSRPDCRLARVL</sequence>
<reference evidence="2" key="1">
    <citation type="submission" date="2020-02" db="EMBL/GenBank/DDBJ databases">
        <authorList>
            <person name="Meier V. D."/>
        </authorList>
    </citation>
    <scope>NUCLEOTIDE SEQUENCE</scope>
    <source>
        <strain evidence="2">AVDCRST_MAG43</strain>
    </source>
</reference>
<accession>A0A6J4UGE8</accession>
<dbReference type="EMBL" id="CADCWI010000040">
    <property type="protein sequence ID" value="CAA9547893.1"/>
    <property type="molecule type" value="Genomic_DNA"/>
</dbReference>
<gene>
    <name evidence="2" type="ORF">AVDCRST_MAG43-826</name>
</gene>
<organism evidence="2">
    <name type="scientific">uncultured Thermomicrobiales bacterium</name>
    <dbReference type="NCBI Taxonomy" id="1645740"/>
    <lineage>
        <taxon>Bacteria</taxon>
        <taxon>Pseudomonadati</taxon>
        <taxon>Thermomicrobiota</taxon>
        <taxon>Thermomicrobia</taxon>
        <taxon>Thermomicrobiales</taxon>
        <taxon>environmental samples</taxon>
    </lineage>
</organism>
<feature type="non-terminal residue" evidence="2">
    <location>
        <position position="1"/>
    </location>
</feature>
<evidence type="ECO:0000256" key="1">
    <source>
        <dbReference type="SAM" id="MobiDB-lite"/>
    </source>
</evidence>
<evidence type="ECO:0000313" key="2">
    <source>
        <dbReference type="EMBL" id="CAA9547893.1"/>
    </source>
</evidence>